<protein>
    <submittedName>
        <fullName evidence="1">Uncharacterized protein</fullName>
    </submittedName>
</protein>
<dbReference type="EMBL" id="ML996092">
    <property type="protein sequence ID" value="KAF2148959.1"/>
    <property type="molecule type" value="Genomic_DNA"/>
</dbReference>
<reference evidence="1" key="1">
    <citation type="journal article" date="2020" name="Stud. Mycol.">
        <title>101 Dothideomycetes genomes: a test case for predicting lifestyles and emergence of pathogens.</title>
        <authorList>
            <person name="Haridas S."/>
            <person name="Albert R."/>
            <person name="Binder M."/>
            <person name="Bloem J."/>
            <person name="Labutti K."/>
            <person name="Salamov A."/>
            <person name="Andreopoulos B."/>
            <person name="Baker S."/>
            <person name="Barry K."/>
            <person name="Bills G."/>
            <person name="Bluhm B."/>
            <person name="Cannon C."/>
            <person name="Castanera R."/>
            <person name="Culley D."/>
            <person name="Daum C."/>
            <person name="Ezra D."/>
            <person name="Gonzalez J."/>
            <person name="Henrissat B."/>
            <person name="Kuo A."/>
            <person name="Liang C."/>
            <person name="Lipzen A."/>
            <person name="Lutzoni F."/>
            <person name="Magnuson J."/>
            <person name="Mondo S."/>
            <person name="Nolan M."/>
            <person name="Ohm R."/>
            <person name="Pangilinan J."/>
            <person name="Park H.-J."/>
            <person name="Ramirez L."/>
            <person name="Alfaro M."/>
            <person name="Sun H."/>
            <person name="Tritt A."/>
            <person name="Yoshinaga Y."/>
            <person name="Zwiers L.-H."/>
            <person name="Turgeon B."/>
            <person name="Goodwin S."/>
            <person name="Spatafora J."/>
            <person name="Crous P."/>
            <person name="Grigoriev I."/>
        </authorList>
    </citation>
    <scope>NUCLEOTIDE SEQUENCE</scope>
    <source>
        <strain evidence="1">CBS 260.36</strain>
    </source>
</reference>
<sequence length="269" mass="29543">MQLLISAQDAQVIQSHLRAMAAETPGRVQTLKSPFRILMRGELQLFGSSDPAWDACEDVILNPNKDKYTSLDRSNGCYPLALLAHAARTRIVLTGEKRCTFRAKESGGRLEDCVTLTVSESSKQAVKLMKGACINCAFTDANRYFISFHSIGHSSKPGHLEKNQNTSKNAEQVFNEILEVGKQGRGFPASEVARIPLGIPRGLNILEKPGDLKEFEQYLQETLGEIIKLENEGKGFPASELFLCGNLMARKGADRAVKNTSQSGDDLSK</sequence>
<evidence type="ECO:0000313" key="2">
    <source>
        <dbReference type="Proteomes" id="UP000799439"/>
    </source>
</evidence>
<organism evidence="1 2">
    <name type="scientific">Myriangium duriaei CBS 260.36</name>
    <dbReference type="NCBI Taxonomy" id="1168546"/>
    <lineage>
        <taxon>Eukaryota</taxon>
        <taxon>Fungi</taxon>
        <taxon>Dikarya</taxon>
        <taxon>Ascomycota</taxon>
        <taxon>Pezizomycotina</taxon>
        <taxon>Dothideomycetes</taxon>
        <taxon>Dothideomycetidae</taxon>
        <taxon>Myriangiales</taxon>
        <taxon>Myriangiaceae</taxon>
        <taxon>Myriangium</taxon>
    </lineage>
</organism>
<keyword evidence="2" id="KW-1185">Reference proteome</keyword>
<dbReference type="AlphaFoldDB" id="A0A9P4IUH2"/>
<name>A0A9P4IUH2_9PEZI</name>
<accession>A0A9P4IUH2</accession>
<comment type="caution">
    <text evidence="1">The sequence shown here is derived from an EMBL/GenBank/DDBJ whole genome shotgun (WGS) entry which is preliminary data.</text>
</comment>
<dbReference type="Proteomes" id="UP000799439">
    <property type="component" value="Unassembled WGS sequence"/>
</dbReference>
<proteinExistence type="predicted"/>
<evidence type="ECO:0000313" key="1">
    <source>
        <dbReference type="EMBL" id="KAF2148959.1"/>
    </source>
</evidence>
<gene>
    <name evidence="1" type="ORF">K461DRAFT_297436</name>
</gene>